<accession>A0A7V8K847</accession>
<evidence type="ECO:0000313" key="2">
    <source>
        <dbReference type="EMBL" id="KAF1687281.1"/>
    </source>
</evidence>
<gene>
    <name evidence="2" type="ORF">B1992_04690</name>
</gene>
<protein>
    <submittedName>
        <fullName evidence="2">Uncharacterized protein</fullName>
    </submittedName>
</protein>
<dbReference type="Proteomes" id="UP000462066">
    <property type="component" value="Unassembled WGS sequence"/>
</dbReference>
<organism evidence="2 3">
    <name type="scientific">Pseudoxanthomonas broegbernensis</name>
    <dbReference type="NCBI Taxonomy" id="83619"/>
    <lineage>
        <taxon>Bacteria</taxon>
        <taxon>Pseudomonadati</taxon>
        <taxon>Pseudomonadota</taxon>
        <taxon>Gammaproteobacteria</taxon>
        <taxon>Lysobacterales</taxon>
        <taxon>Lysobacteraceae</taxon>
        <taxon>Pseudoxanthomonas</taxon>
    </lineage>
</organism>
<evidence type="ECO:0000313" key="3">
    <source>
        <dbReference type="Proteomes" id="UP000462066"/>
    </source>
</evidence>
<sequence length="184" mass="19025">MKYTAALALVVWLAVAGWLASMVIAKPAVLRLGNQAGETAAMAELRNGINRNHQVTESIASLREATPYTGPTRALVALPPPPAAAPADAGQGTAASRGYGNAGRTGGQAVADPMVPMVSLVLDTDGQRSAIVNGQYVRAGSRLANGARVRAIGPDWVRIDDPSGSAQTFQVRNVLAPERDGGMQ</sequence>
<proteinExistence type="predicted"/>
<dbReference type="AlphaFoldDB" id="A0A7V8K847"/>
<reference evidence="2 3" key="1">
    <citation type="submission" date="2017-10" db="EMBL/GenBank/DDBJ databases">
        <title>Whole genome sequencing of Pseudoxanthomonas broegbernensis DSM 12573(T).</title>
        <authorList>
            <person name="Kumar S."/>
            <person name="Bansal K."/>
            <person name="Kaur A."/>
            <person name="Patil P."/>
            <person name="Sharma S."/>
            <person name="Patil P.B."/>
        </authorList>
    </citation>
    <scope>NUCLEOTIDE SEQUENCE [LARGE SCALE GENOMIC DNA]</scope>
    <source>
        <strain evidence="2 3">DSM 12573</strain>
    </source>
</reference>
<name>A0A7V8K847_9GAMM</name>
<keyword evidence="3" id="KW-1185">Reference proteome</keyword>
<dbReference type="EMBL" id="MWIP01000003">
    <property type="protein sequence ID" value="KAF1687281.1"/>
    <property type="molecule type" value="Genomic_DNA"/>
</dbReference>
<evidence type="ECO:0000256" key="1">
    <source>
        <dbReference type="SAM" id="MobiDB-lite"/>
    </source>
</evidence>
<feature type="region of interest" description="Disordered" evidence="1">
    <location>
        <begin position="81"/>
        <end position="107"/>
    </location>
</feature>
<comment type="caution">
    <text evidence="2">The sequence shown here is derived from an EMBL/GenBank/DDBJ whole genome shotgun (WGS) entry which is preliminary data.</text>
</comment>
<feature type="compositionally biased region" description="Low complexity" evidence="1">
    <location>
        <begin position="85"/>
        <end position="95"/>
    </location>
</feature>